<evidence type="ECO:0000313" key="2">
    <source>
        <dbReference type="EMBL" id="RCV41020.1"/>
    </source>
</evidence>
<dbReference type="AlphaFoldDB" id="A0A368SGT7"/>
<organism evidence="2">
    <name type="scientific">Setaria italica</name>
    <name type="common">Foxtail millet</name>
    <name type="synonym">Panicum italicum</name>
    <dbReference type="NCBI Taxonomy" id="4555"/>
    <lineage>
        <taxon>Eukaryota</taxon>
        <taxon>Viridiplantae</taxon>
        <taxon>Streptophyta</taxon>
        <taxon>Embryophyta</taxon>
        <taxon>Tracheophyta</taxon>
        <taxon>Spermatophyta</taxon>
        <taxon>Magnoliopsida</taxon>
        <taxon>Liliopsida</taxon>
        <taxon>Poales</taxon>
        <taxon>Poaceae</taxon>
        <taxon>PACMAD clade</taxon>
        <taxon>Panicoideae</taxon>
        <taxon>Panicodae</taxon>
        <taxon>Paniceae</taxon>
        <taxon>Cenchrinae</taxon>
        <taxon>Setaria</taxon>
    </lineage>
</organism>
<reference evidence="2" key="1">
    <citation type="journal article" date="2012" name="Nat. Biotechnol.">
        <title>Reference genome sequence of the model plant Setaria.</title>
        <authorList>
            <person name="Bennetzen J.L."/>
            <person name="Schmutz J."/>
            <person name="Wang H."/>
            <person name="Percifield R."/>
            <person name="Hawkins J."/>
            <person name="Pontaroli A.C."/>
            <person name="Estep M."/>
            <person name="Feng L."/>
            <person name="Vaughn J.N."/>
            <person name="Grimwood J."/>
            <person name="Jenkins J."/>
            <person name="Barry K."/>
            <person name="Lindquist E."/>
            <person name="Hellsten U."/>
            <person name="Deshpande S."/>
            <person name="Wang X."/>
            <person name="Wu X."/>
            <person name="Mitros T."/>
            <person name="Triplett J."/>
            <person name="Yang X."/>
            <person name="Ye C.Y."/>
            <person name="Mauro-Herrera M."/>
            <person name="Wang L."/>
            <person name="Li P."/>
            <person name="Sharma M."/>
            <person name="Sharma R."/>
            <person name="Ronald P.C."/>
            <person name="Panaud O."/>
            <person name="Kellogg E.A."/>
            <person name="Brutnell T.P."/>
            <person name="Doust A.N."/>
            <person name="Tuskan G.A."/>
            <person name="Rokhsar D."/>
            <person name="Devos K.M."/>
        </authorList>
    </citation>
    <scope>NUCLEOTIDE SEQUENCE [LARGE SCALE GENOMIC DNA]</scope>
    <source>
        <strain evidence="2">Yugu1</strain>
    </source>
</reference>
<accession>A0A368SGT7</accession>
<reference evidence="2" key="2">
    <citation type="submission" date="2015-07" db="EMBL/GenBank/DDBJ databases">
        <authorList>
            <person name="Noorani M."/>
        </authorList>
    </citation>
    <scope>NUCLEOTIDE SEQUENCE</scope>
    <source>
        <strain evidence="2">Yugu1</strain>
    </source>
</reference>
<gene>
    <name evidence="2" type="ORF">SETIT_9G102100v2</name>
</gene>
<dbReference type="EMBL" id="CM003536">
    <property type="protein sequence ID" value="RCV41020.1"/>
    <property type="molecule type" value="Genomic_DNA"/>
</dbReference>
<protein>
    <submittedName>
        <fullName evidence="2">Uncharacterized protein</fullName>
    </submittedName>
</protein>
<dbReference type="KEGG" id="sita:101767435"/>
<proteinExistence type="predicted"/>
<evidence type="ECO:0000256" key="1">
    <source>
        <dbReference type="SAM" id="MobiDB-lite"/>
    </source>
</evidence>
<sequence length="182" mass="19140">MATHFTPAHAVSHHHSSSAAADGEGHRTPARIHAAGLGISCGGSAVPATPLVASSPASSSASCPPAHNPISVSPASLWCRSCSSELEDLNGGLVWNTMLHQSRGARWCWTSHRCSKVTRRVHGLGRGKKASWVPDLLLVLAGRKKEELLVGGCCCCFGGQKNRAEGVLVIRAVACPFMEEEK</sequence>
<name>A0A368SGT7_SETIT</name>
<feature type="region of interest" description="Disordered" evidence="1">
    <location>
        <begin position="1"/>
        <end position="27"/>
    </location>
</feature>